<dbReference type="CDD" id="cd01650">
    <property type="entry name" value="RT_nLTR_like"/>
    <property type="match status" value="1"/>
</dbReference>
<dbReference type="PROSITE" id="PS50878">
    <property type="entry name" value="RT_POL"/>
    <property type="match status" value="1"/>
</dbReference>
<dbReference type="Pfam" id="PF00078">
    <property type="entry name" value="RVT_1"/>
    <property type="match status" value="1"/>
</dbReference>
<name>A0ABD3GNY1_9MARC</name>
<accession>A0ABD3GNY1</accession>
<gene>
    <name evidence="3" type="ORF">R1sor_021830</name>
</gene>
<dbReference type="InterPro" id="IPR043502">
    <property type="entry name" value="DNA/RNA_pol_sf"/>
</dbReference>
<sequence>MSERGGAALVIHPSVTVEDRGIRGNGSMAWAKVKLGDTRFGVASIYGPHDGEGKMNLFEWLKQKADGEHWLLMGDWNLVLLPEDSAGPTPLLKGRLLEGWKAMEQRWELSDLYLQAQRCEGPRFTRQVKRGRRLDQPRRRVVRTHRAHSTRREGSIASPARRARIKEEWQKGWELSQDPVVAWELGWGKIREVFKEFRREDRSKLSKLKEMQSLLAEWREQLNQSATEDQMAEYSSFEKSVHDLQLLEASIARRRSRVKWTSEGDAGTKYFFGCLKSKQLQERILTLEDANGELQKDEGKILNMVQDYYGELYRQDQSVQDQTETREQVLQLVDNTVTEKENENLTDIPGLEEVERIMSLMSPGKSPGLDGLTIEVLKITWEWMKYPCVRMLKEVWTNKRIGKTNKVAVIKLLPKGEGRTKLKQWRPISLLSLTYRLIGKIISERLKKIIPKLVDDDQTGFVAGRSIMDNVLSLKMCQDVTNITGEPSIFCKLDFEKAFDRVHHQYLWETFAKMRFSWNFIQLLQMLVGGGSAKVYLNGRFTETIQLERGVPQGCPVSPLLFALTTQPLMRLLREAERSGVLKGVTIPKGCPLLHKLFADDSGVAIAAGEENFRSLTQVIECFEKISGARLNLAKSVILPMVLDRSEAWLQRTGCRVLGREEEETYLGCKIGKGIRSEHHTRDLGSKITKRLSHWANNFLTWTSKVILLRHVLRSLPVYQFLGLGLENVGYKQLEVPCRVFLWEVNPEGRAKTALISWEKVTKQQENGGLGINPFRNVSEPLKMRYVGRLMGGETSDWANMARFVINHEMRNRSRSTEFRFWSVEEGLLMLPMITTPKDSAVRFLMKSWTRFRKFLTLDTSKWSLPGSLTLKQLSALIKRYWRGRIPFSERIVLPLMKKLGYSVICHLKDENNCWKNFRQKLGEASVEVILQQAYELHRFQSWIKIIALESGTLQESSSWRWEGDSQRWEGWNQSTQFWNKKLQKVEQVEELSSKWQGTSDRLTWKKPWRLLWSSRGSHGLRCGSGDYCTGDSTRGKDPRKCGKRQPSVPDAQAAMLKQYTTCFGPAQSLADYGQS</sequence>
<dbReference type="AlphaFoldDB" id="A0ABD3GNY1"/>
<dbReference type="Proteomes" id="UP001633002">
    <property type="component" value="Unassembled WGS sequence"/>
</dbReference>
<dbReference type="SUPFAM" id="SSF56672">
    <property type="entry name" value="DNA/RNA polymerases"/>
    <property type="match status" value="1"/>
</dbReference>
<dbReference type="InterPro" id="IPR000477">
    <property type="entry name" value="RT_dom"/>
</dbReference>
<evidence type="ECO:0000313" key="3">
    <source>
        <dbReference type="EMBL" id="KAL3678874.1"/>
    </source>
</evidence>
<proteinExistence type="predicted"/>
<comment type="caution">
    <text evidence="3">The sequence shown here is derived from an EMBL/GenBank/DDBJ whole genome shotgun (WGS) entry which is preliminary data.</text>
</comment>
<dbReference type="InterPro" id="IPR036691">
    <property type="entry name" value="Endo/exonu/phosph_ase_sf"/>
</dbReference>
<evidence type="ECO:0000256" key="1">
    <source>
        <dbReference type="SAM" id="MobiDB-lite"/>
    </source>
</evidence>
<keyword evidence="4" id="KW-1185">Reference proteome</keyword>
<evidence type="ECO:0000259" key="2">
    <source>
        <dbReference type="PROSITE" id="PS50878"/>
    </source>
</evidence>
<reference evidence="3 4" key="1">
    <citation type="submission" date="2024-09" db="EMBL/GenBank/DDBJ databases">
        <title>Chromosome-scale assembly of Riccia sorocarpa.</title>
        <authorList>
            <person name="Paukszto L."/>
        </authorList>
    </citation>
    <scope>NUCLEOTIDE SEQUENCE [LARGE SCALE GENOMIC DNA]</scope>
    <source>
        <strain evidence="3">LP-2024</strain>
        <tissue evidence="3">Aerial parts of the thallus</tissue>
    </source>
</reference>
<feature type="region of interest" description="Disordered" evidence="1">
    <location>
        <begin position="135"/>
        <end position="157"/>
    </location>
</feature>
<protein>
    <recommendedName>
        <fullName evidence="2">Reverse transcriptase domain-containing protein</fullName>
    </recommendedName>
</protein>
<dbReference type="Gene3D" id="3.60.10.10">
    <property type="entry name" value="Endonuclease/exonuclease/phosphatase"/>
    <property type="match status" value="1"/>
</dbReference>
<dbReference type="EMBL" id="JBJQOH010000007">
    <property type="protein sequence ID" value="KAL3678874.1"/>
    <property type="molecule type" value="Genomic_DNA"/>
</dbReference>
<dbReference type="SUPFAM" id="SSF56219">
    <property type="entry name" value="DNase I-like"/>
    <property type="match status" value="1"/>
</dbReference>
<feature type="compositionally biased region" description="Basic residues" evidence="1">
    <location>
        <begin position="139"/>
        <end position="149"/>
    </location>
</feature>
<feature type="domain" description="Reverse transcriptase" evidence="2">
    <location>
        <begin position="394"/>
        <end position="671"/>
    </location>
</feature>
<dbReference type="PANTHER" id="PTHR31635:SF196">
    <property type="entry name" value="REVERSE TRANSCRIPTASE DOMAIN-CONTAINING PROTEIN-RELATED"/>
    <property type="match status" value="1"/>
</dbReference>
<dbReference type="PANTHER" id="PTHR31635">
    <property type="entry name" value="REVERSE TRANSCRIPTASE DOMAIN-CONTAINING PROTEIN-RELATED"/>
    <property type="match status" value="1"/>
</dbReference>
<organism evidence="3 4">
    <name type="scientific">Riccia sorocarpa</name>
    <dbReference type="NCBI Taxonomy" id="122646"/>
    <lineage>
        <taxon>Eukaryota</taxon>
        <taxon>Viridiplantae</taxon>
        <taxon>Streptophyta</taxon>
        <taxon>Embryophyta</taxon>
        <taxon>Marchantiophyta</taxon>
        <taxon>Marchantiopsida</taxon>
        <taxon>Marchantiidae</taxon>
        <taxon>Marchantiales</taxon>
        <taxon>Ricciaceae</taxon>
        <taxon>Riccia</taxon>
    </lineage>
</organism>
<evidence type="ECO:0000313" key="4">
    <source>
        <dbReference type="Proteomes" id="UP001633002"/>
    </source>
</evidence>